<dbReference type="Pfam" id="PF14012">
    <property type="entry name" value="DUF4229"/>
    <property type="match status" value="1"/>
</dbReference>
<dbReference type="RefSeq" id="WP_171203001.1">
    <property type="nucleotide sequence ID" value="NZ_BAAANP010000050.1"/>
</dbReference>
<feature type="transmembrane region" description="Helical" evidence="2">
    <location>
        <begin position="7"/>
        <end position="25"/>
    </location>
</feature>
<proteinExistence type="predicted"/>
<protein>
    <submittedName>
        <fullName evidence="3">DUF4229 domain-containing protein</fullName>
    </submittedName>
</protein>
<evidence type="ECO:0000313" key="4">
    <source>
        <dbReference type="Proteomes" id="UP000555552"/>
    </source>
</evidence>
<evidence type="ECO:0000256" key="2">
    <source>
        <dbReference type="SAM" id="Phobius"/>
    </source>
</evidence>
<evidence type="ECO:0000313" key="3">
    <source>
        <dbReference type="EMBL" id="NNH23173.1"/>
    </source>
</evidence>
<keyword evidence="4" id="KW-1185">Reference proteome</keyword>
<gene>
    <name evidence="3" type="ORF">HLB09_08730</name>
</gene>
<name>A0A849BPB3_9ACTN</name>
<dbReference type="EMBL" id="JABEMA010000105">
    <property type="protein sequence ID" value="NNH23173.1"/>
    <property type="molecule type" value="Genomic_DNA"/>
</dbReference>
<sequence>MPVVLRYTLLRLSLLAAVGLLAYAVGLRGVWWLLVTALVSILLSFVLLRGPREQMTQAILDRQQQRAQGGGPGSGGRSGGGRFSRGLDDDAAAEDADDDRRREGPRG</sequence>
<keyword evidence="2" id="KW-0472">Membrane</keyword>
<feature type="compositionally biased region" description="Basic and acidic residues" evidence="1">
    <location>
        <begin position="98"/>
        <end position="107"/>
    </location>
</feature>
<accession>A0A849BPB3</accession>
<keyword evidence="2" id="KW-1133">Transmembrane helix</keyword>
<organism evidence="3 4">
    <name type="scientific">Pseudokineococcus marinus</name>
    <dbReference type="NCBI Taxonomy" id="351215"/>
    <lineage>
        <taxon>Bacteria</taxon>
        <taxon>Bacillati</taxon>
        <taxon>Actinomycetota</taxon>
        <taxon>Actinomycetes</taxon>
        <taxon>Kineosporiales</taxon>
        <taxon>Kineosporiaceae</taxon>
        <taxon>Pseudokineococcus</taxon>
    </lineage>
</organism>
<keyword evidence="2" id="KW-0812">Transmembrane</keyword>
<feature type="transmembrane region" description="Helical" evidence="2">
    <location>
        <begin position="31"/>
        <end position="48"/>
    </location>
</feature>
<evidence type="ECO:0000256" key="1">
    <source>
        <dbReference type="SAM" id="MobiDB-lite"/>
    </source>
</evidence>
<dbReference type="Proteomes" id="UP000555552">
    <property type="component" value="Unassembled WGS sequence"/>
</dbReference>
<feature type="region of interest" description="Disordered" evidence="1">
    <location>
        <begin position="60"/>
        <end position="107"/>
    </location>
</feature>
<dbReference type="InterPro" id="IPR025323">
    <property type="entry name" value="DUF4229"/>
</dbReference>
<comment type="caution">
    <text evidence="3">The sequence shown here is derived from an EMBL/GenBank/DDBJ whole genome shotgun (WGS) entry which is preliminary data.</text>
</comment>
<dbReference type="AlphaFoldDB" id="A0A849BPB3"/>
<feature type="compositionally biased region" description="Gly residues" evidence="1">
    <location>
        <begin position="68"/>
        <end position="83"/>
    </location>
</feature>
<reference evidence="3 4" key="1">
    <citation type="submission" date="2020-05" db="EMBL/GenBank/DDBJ databases">
        <title>MicrobeNet Type strains.</title>
        <authorList>
            <person name="Nicholson A.C."/>
        </authorList>
    </citation>
    <scope>NUCLEOTIDE SEQUENCE [LARGE SCALE GENOMIC DNA]</scope>
    <source>
        <strain evidence="3 4">JCM 14547</strain>
    </source>
</reference>